<comment type="caution">
    <text evidence="2">The sequence shown here is derived from an EMBL/GenBank/DDBJ whole genome shotgun (WGS) entry which is preliminary data.</text>
</comment>
<reference evidence="2" key="1">
    <citation type="submission" date="2020-08" db="EMBL/GenBank/DDBJ databases">
        <title>Multicomponent nature underlies the extraordinary mechanical properties of spider dragline silk.</title>
        <authorList>
            <person name="Kono N."/>
            <person name="Nakamura H."/>
            <person name="Mori M."/>
            <person name="Yoshida Y."/>
            <person name="Ohtoshi R."/>
            <person name="Malay A.D."/>
            <person name="Moran D.A.P."/>
            <person name="Tomita M."/>
            <person name="Numata K."/>
            <person name="Arakawa K."/>
        </authorList>
    </citation>
    <scope>NUCLEOTIDE SEQUENCE</scope>
</reference>
<evidence type="ECO:0000313" key="2">
    <source>
        <dbReference type="EMBL" id="GFT52302.1"/>
    </source>
</evidence>
<proteinExistence type="predicted"/>
<sequence>MSRVRIAIATSVIVGWRLKARARCFTSPSTHISPLSNVGDASPAYNPSGTEQKDERFGASSPVALQFFDTIHVFPSSPSSIVLPVYLPERSHRQALANKLPDQSFDVIFSLLKSI</sequence>
<gene>
    <name evidence="2" type="ORF">NPIL_215461</name>
</gene>
<dbReference type="Proteomes" id="UP000887013">
    <property type="component" value="Unassembled WGS sequence"/>
</dbReference>
<keyword evidence="3" id="KW-1185">Reference proteome</keyword>
<organism evidence="2 3">
    <name type="scientific">Nephila pilipes</name>
    <name type="common">Giant wood spider</name>
    <name type="synonym">Nephila maculata</name>
    <dbReference type="NCBI Taxonomy" id="299642"/>
    <lineage>
        <taxon>Eukaryota</taxon>
        <taxon>Metazoa</taxon>
        <taxon>Ecdysozoa</taxon>
        <taxon>Arthropoda</taxon>
        <taxon>Chelicerata</taxon>
        <taxon>Arachnida</taxon>
        <taxon>Araneae</taxon>
        <taxon>Araneomorphae</taxon>
        <taxon>Entelegynae</taxon>
        <taxon>Araneoidea</taxon>
        <taxon>Nephilidae</taxon>
        <taxon>Nephila</taxon>
    </lineage>
</organism>
<evidence type="ECO:0000313" key="3">
    <source>
        <dbReference type="Proteomes" id="UP000887013"/>
    </source>
</evidence>
<accession>A0A8X6P784</accession>
<dbReference type="AlphaFoldDB" id="A0A8X6P784"/>
<dbReference type="EMBL" id="BMAW01065886">
    <property type="protein sequence ID" value="GFT52302.1"/>
    <property type="molecule type" value="Genomic_DNA"/>
</dbReference>
<evidence type="ECO:0000256" key="1">
    <source>
        <dbReference type="SAM" id="MobiDB-lite"/>
    </source>
</evidence>
<protein>
    <submittedName>
        <fullName evidence="2">Uncharacterized protein</fullName>
    </submittedName>
</protein>
<name>A0A8X6P784_NEPPI</name>
<feature type="region of interest" description="Disordered" evidence="1">
    <location>
        <begin position="36"/>
        <end position="55"/>
    </location>
</feature>